<comment type="caution">
    <text evidence="8">The sequence shown here is derived from an EMBL/GenBank/DDBJ whole genome shotgun (WGS) entry which is preliminary data.</text>
</comment>
<dbReference type="PANTHER" id="PTHR11592:SF78">
    <property type="entry name" value="GLUTATHIONE PEROXIDASE"/>
    <property type="match status" value="1"/>
</dbReference>
<dbReference type="Pfam" id="PF00255">
    <property type="entry name" value="GSHPx"/>
    <property type="match status" value="1"/>
</dbReference>
<name>A0A4Y4CRU4_ZOORA</name>
<keyword evidence="9" id="KW-1185">Reference proteome</keyword>
<keyword evidence="3 5" id="KW-0560">Oxidoreductase</keyword>
<dbReference type="SUPFAM" id="SSF52833">
    <property type="entry name" value="Thioredoxin-like"/>
    <property type="match status" value="1"/>
</dbReference>
<dbReference type="GO" id="GO:0004601">
    <property type="term" value="F:peroxidase activity"/>
    <property type="evidence" value="ECO:0007669"/>
    <property type="project" value="UniProtKB-KW"/>
</dbReference>
<dbReference type="Gene3D" id="3.40.30.10">
    <property type="entry name" value="Glutaredoxin"/>
    <property type="match status" value="1"/>
</dbReference>
<reference evidence="8 9" key="1">
    <citation type="submission" date="2019-06" db="EMBL/GenBank/DDBJ databases">
        <title>Whole genome shotgun sequence of Zoogloea ramigera NBRC 15342.</title>
        <authorList>
            <person name="Hosoyama A."/>
            <person name="Uohara A."/>
            <person name="Ohji S."/>
            <person name="Ichikawa N."/>
        </authorList>
    </citation>
    <scope>NUCLEOTIDE SEQUENCE [LARGE SCALE GENOMIC DNA]</scope>
    <source>
        <strain evidence="8 9">NBRC 15342</strain>
    </source>
</reference>
<accession>A0A4Y4CRU4</accession>
<dbReference type="InterPro" id="IPR000889">
    <property type="entry name" value="Glutathione_peroxidase"/>
</dbReference>
<proteinExistence type="inferred from homology"/>
<keyword evidence="2 5" id="KW-0575">Peroxidase</keyword>
<dbReference type="OrthoDB" id="9785502at2"/>
<dbReference type="Proteomes" id="UP000318422">
    <property type="component" value="Unassembled WGS sequence"/>
</dbReference>
<comment type="similarity">
    <text evidence="1 5">Belongs to the glutathione peroxidase family.</text>
</comment>
<dbReference type="PROSITE" id="PS51352">
    <property type="entry name" value="THIOREDOXIN_2"/>
    <property type="match status" value="1"/>
</dbReference>
<evidence type="ECO:0000259" key="7">
    <source>
        <dbReference type="PROSITE" id="PS51352"/>
    </source>
</evidence>
<evidence type="ECO:0000313" key="9">
    <source>
        <dbReference type="Proteomes" id="UP000318422"/>
    </source>
</evidence>
<feature type="domain" description="Thioredoxin" evidence="7">
    <location>
        <begin position="17"/>
        <end position="169"/>
    </location>
</feature>
<dbReference type="PROSITE" id="PS00460">
    <property type="entry name" value="GLUTATHIONE_PEROXID_1"/>
    <property type="match status" value="1"/>
</dbReference>
<keyword evidence="6" id="KW-0732">Signal</keyword>
<dbReference type="RefSeq" id="WP_141349626.1">
    <property type="nucleotide sequence ID" value="NZ_BJNV01000010.1"/>
</dbReference>
<evidence type="ECO:0000256" key="2">
    <source>
        <dbReference type="ARBA" id="ARBA00022559"/>
    </source>
</evidence>
<dbReference type="InterPro" id="IPR013766">
    <property type="entry name" value="Thioredoxin_domain"/>
</dbReference>
<evidence type="ECO:0000256" key="4">
    <source>
        <dbReference type="PIRSR" id="PIRSR000303-1"/>
    </source>
</evidence>
<dbReference type="PIRSF" id="PIRSF000303">
    <property type="entry name" value="Glutathion_perox"/>
    <property type="match status" value="1"/>
</dbReference>
<dbReference type="PRINTS" id="PR01011">
    <property type="entry name" value="GLUTPROXDASE"/>
</dbReference>
<dbReference type="AlphaFoldDB" id="A0A4Y4CRU4"/>
<dbReference type="InterPro" id="IPR036249">
    <property type="entry name" value="Thioredoxin-like_sf"/>
</dbReference>
<dbReference type="GO" id="GO:0034599">
    <property type="term" value="P:cellular response to oxidative stress"/>
    <property type="evidence" value="ECO:0007669"/>
    <property type="project" value="TreeGrafter"/>
</dbReference>
<feature type="signal peptide" evidence="6">
    <location>
        <begin position="1"/>
        <end position="25"/>
    </location>
</feature>
<evidence type="ECO:0000256" key="1">
    <source>
        <dbReference type="ARBA" id="ARBA00006926"/>
    </source>
</evidence>
<organism evidence="8 9">
    <name type="scientific">Zoogloea ramigera</name>
    <dbReference type="NCBI Taxonomy" id="350"/>
    <lineage>
        <taxon>Bacteria</taxon>
        <taxon>Pseudomonadati</taxon>
        <taxon>Pseudomonadota</taxon>
        <taxon>Betaproteobacteria</taxon>
        <taxon>Rhodocyclales</taxon>
        <taxon>Zoogloeaceae</taxon>
        <taxon>Zoogloea</taxon>
    </lineage>
</organism>
<evidence type="ECO:0000256" key="5">
    <source>
        <dbReference type="RuleBase" id="RU000499"/>
    </source>
</evidence>
<feature type="active site" evidence="4">
    <location>
        <position position="73"/>
    </location>
</feature>
<protein>
    <recommendedName>
        <fullName evidence="5">Glutathione peroxidase</fullName>
    </recommendedName>
</protein>
<dbReference type="PROSITE" id="PS51355">
    <property type="entry name" value="GLUTATHIONE_PEROXID_3"/>
    <property type="match status" value="1"/>
</dbReference>
<dbReference type="InterPro" id="IPR029759">
    <property type="entry name" value="GPX_AS"/>
</dbReference>
<feature type="chain" id="PRO_5021274102" description="Glutathione peroxidase" evidence="6">
    <location>
        <begin position="26"/>
        <end position="197"/>
    </location>
</feature>
<dbReference type="CDD" id="cd00340">
    <property type="entry name" value="GSH_Peroxidase"/>
    <property type="match status" value="1"/>
</dbReference>
<dbReference type="PANTHER" id="PTHR11592">
    <property type="entry name" value="GLUTATHIONE PEROXIDASE"/>
    <property type="match status" value="1"/>
</dbReference>
<gene>
    <name evidence="8" type="primary">btuE_1</name>
    <name evidence="8" type="ORF">ZRA01_08350</name>
</gene>
<evidence type="ECO:0000313" key="8">
    <source>
        <dbReference type="EMBL" id="GEC94762.1"/>
    </source>
</evidence>
<dbReference type="EMBL" id="BJNV01000010">
    <property type="protein sequence ID" value="GEC94762.1"/>
    <property type="molecule type" value="Genomic_DNA"/>
</dbReference>
<evidence type="ECO:0000256" key="6">
    <source>
        <dbReference type="SAM" id="SignalP"/>
    </source>
</evidence>
<sequence>MKRLSLVIGALIAAVVMLKTALAPAAATPSAEGSAACPALLNHTFPGLQDEKPRSMCQYVGKVVLVVNTASFCGYTGQYEGLEHLYDKYKARGLMVVGFPSNDFGNQEPGSNKEIADFCRLTYGVRFPMFARSTVVGRSANPLYRQLGDLTGERPRWNFHKYLIDRSGNTVKSFPSEVSPDNALLVTTIERLLVAKP</sequence>
<evidence type="ECO:0000256" key="3">
    <source>
        <dbReference type="ARBA" id="ARBA00023002"/>
    </source>
</evidence>